<feature type="domain" description="Transporter-associated" evidence="4">
    <location>
        <begin position="57"/>
        <end position="163"/>
    </location>
</feature>
<dbReference type="PANTHER" id="PTHR22777:SF17">
    <property type="entry name" value="UPF0053 PROTEIN SLL0260"/>
    <property type="match status" value="1"/>
</dbReference>
<sequence length="242" mass="27708">MDGNCGWQASCMLQLEIRKEEKPWIVTLEDVVEEIVGEIFDENDSKEEIQKKTGDIVMLDDGSFRVDANTSIDQLSEELNVKIPEGHQYETVSGFICEAYGYIPKESDKIRVVLEKVNTEEDNEYVNKESDHQDERETHQTFELEILEANARKVGLVMFRPVENQSAQSETKGLNRILSTKVIKRKKRGNEETDSEDNDEERFESGSDEEASKVLMQDRSKGNSNCYVIDEQAKDLDSANKQ</sequence>
<dbReference type="Pfam" id="PF03471">
    <property type="entry name" value="CorC_HlyC"/>
    <property type="match status" value="1"/>
</dbReference>
<dbReference type="EMBL" id="NMUH01001049">
    <property type="protein sequence ID" value="MQL88356.1"/>
    <property type="molecule type" value="Genomic_DNA"/>
</dbReference>
<reference evidence="5" key="1">
    <citation type="submission" date="2017-07" db="EMBL/GenBank/DDBJ databases">
        <title>Taro Niue Genome Assembly and Annotation.</title>
        <authorList>
            <person name="Atibalentja N."/>
            <person name="Keating K."/>
            <person name="Fields C.J."/>
        </authorList>
    </citation>
    <scope>NUCLEOTIDE SEQUENCE</scope>
    <source>
        <strain evidence="5">Niue_2</strain>
        <tissue evidence="5">Leaf</tissue>
    </source>
</reference>
<feature type="compositionally biased region" description="Basic and acidic residues" evidence="3">
    <location>
        <begin position="210"/>
        <end position="221"/>
    </location>
</feature>
<dbReference type="InterPro" id="IPR036318">
    <property type="entry name" value="FAD-bd_PCMH-like_sf"/>
</dbReference>
<accession>A0A843V005</accession>
<feature type="region of interest" description="Disordered" evidence="3">
    <location>
        <begin position="184"/>
        <end position="242"/>
    </location>
</feature>
<organism evidence="5 6">
    <name type="scientific">Colocasia esculenta</name>
    <name type="common">Wild taro</name>
    <name type="synonym">Arum esculentum</name>
    <dbReference type="NCBI Taxonomy" id="4460"/>
    <lineage>
        <taxon>Eukaryota</taxon>
        <taxon>Viridiplantae</taxon>
        <taxon>Streptophyta</taxon>
        <taxon>Embryophyta</taxon>
        <taxon>Tracheophyta</taxon>
        <taxon>Spermatophyta</taxon>
        <taxon>Magnoliopsida</taxon>
        <taxon>Liliopsida</taxon>
        <taxon>Araceae</taxon>
        <taxon>Aroideae</taxon>
        <taxon>Colocasieae</taxon>
        <taxon>Colocasia</taxon>
    </lineage>
</organism>
<dbReference type="SMART" id="SM01091">
    <property type="entry name" value="CorC_HlyC"/>
    <property type="match status" value="1"/>
</dbReference>
<keyword evidence="2" id="KW-0129">CBS domain</keyword>
<dbReference type="OrthoDB" id="5353557at2759"/>
<keyword evidence="1" id="KW-0677">Repeat</keyword>
<feature type="compositionally biased region" description="Acidic residues" evidence="3">
    <location>
        <begin position="192"/>
        <end position="209"/>
    </location>
</feature>
<evidence type="ECO:0000259" key="4">
    <source>
        <dbReference type="SMART" id="SM01091"/>
    </source>
</evidence>
<gene>
    <name evidence="5" type="ORF">Taro_020914</name>
</gene>
<feature type="compositionally biased region" description="Basic and acidic residues" evidence="3">
    <location>
        <begin position="231"/>
        <end position="242"/>
    </location>
</feature>
<dbReference type="Gene3D" id="3.90.1280.20">
    <property type="match status" value="1"/>
</dbReference>
<dbReference type="Proteomes" id="UP000652761">
    <property type="component" value="Unassembled WGS sequence"/>
</dbReference>
<dbReference type="AlphaFoldDB" id="A0A843V005"/>
<dbReference type="SUPFAM" id="SSF56176">
    <property type="entry name" value="FAD-binding/transporter-associated domain-like"/>
    <property type="match status" value="1"/>
</dbReference>
<evidence type="ECO:0000256" key="1">
    <source>
        <dbReference type="ARBA" id="ARBA00022737"/>
    </source>
</evidence>
<name>A0A843V005_COLES</name>
<evidence type="ECO:0000313" key="6">
    <source>
        <dbReference type="Proteomes" id="UP000652761"/>
    </source>
</evidence>
<comment type="caution">
    <text evidence="5">The sequence shown here is derived from an EMBL/GenBank/DDBJ whole genome shotgun (WGS) entry which is preliminary data.</text>
</comment>
<dbReference type="PANTHER" id="PTHR22777">
    <property type="entry name" value="HEMOLYSIN-RELATED"/>
    <property type="match status" value="1"/>
</dbReference>
<dbReference type="Gene3D" id="3.30.465.10">
    <property type="match status" value="1"/>
</dbReference>
<evidence type="ECO:0000256" key="2">
    <source>
        <dbReference type="ARBA" id="ARBA00023122"/>
    </source>
</evidence>
<dbReference type="InterPro" id="IPR016169">
    <property type="entry name" value="FAD-bd_PCMH_sub2"/>
</dbReference>
<proteinExistence type="predicted"/>
<evidence type="ECO:0000313" key="5">
    <source>
        <dbReference type="EMBL" id="MQL88356.1"/>
    </source>
</evidence>
<keyword evidence="6" id="KW-1185">Reference proteome</keyword>
<dbReference type="InterPro" id="IPR005170">
    <property type="entry name" value="Transptr-assoc_dom"/>
</dbReference>
<dbReference type="GO" id="GO:0050660">
    <property type="term" value="F:flavin adenine dinucleotide binding"/>
    <property type="evidence" value="ECO:0007669"/>
    <property type="project" value="InterPro"/>
</dbReference>
<protein>
    <recommendedName>
        <fullName evidence="4">Transporter-associated domain-containing protein</fullName>
    </recommendedName>
</protein>
<evidence type="ECO:0000256" key="3">
    <source>
        <dbReference type="SAM" id="MobiDB-lite"/>
    </source>
</evidence>